<keyword evidence="2" id="KW-1133">Transmembrane helix</keyword>
<keyword evidence="2" id="KW-0812">Transmembrane</keyword>
<dbReference type="Proteomes" id="UP000046393">
    <property type="component" value="Unplaced"/>
</dbReference>
<feature type="transmembrane region" description="Helical" evidence="2">
    <location>
        <begin position="319"/>
        <end position="341"/>
    </location>
</feature>
<protein>
    <submittedName>
        <fullName evidence="4">Galectin</fullName>
    </submittedName>
</protein>
<sequence>MYASRWSDEDSVSCAKDGAGVRSESLNCYVFVNGEIDNELEVKGESLTGPGTVIKLYFNDINPKTLGKSRVWLRVIAGDKLLFGVGVKSNGQLVINDEYSAATSRYPNRKLEKFGGPFEIFIIIMNRFAKIFLNGKFITDFPFIHSPDDKSTVFLNSPVLPSSFMAGKIPLIVDGIGGAEEYCRNNFFGHVFTPKEKSERELVESEVFTTDSKFTLFVPLGINFTTQPRNFEGDHCSYVTDTMEEKFTASNDCVAWIRIFRRRSGSSWEIKDGMELYPCKEPLASFVCRSRLPKGFNPTKEVLPQIAVQSESGVGEKDIIVFMLAGIGILSGMVMIGAILFSGSIGKRKKSSYPRDSSLESPPIYDTPVFEYNDRDDFDSN</sequence>
<name>A0A0N5AWM6_9BILA</name>
<evidence type="ECO:0000256" key="1">
    <source>
        <dbReference type="SAM" id="MobiDB-lite"/>
    </source>
</evidence>
<dbReference type="WBParaSite" id="SMUV_0000933001-mRNA-1">
    <property type="protein sequence ID" value="SMUV_0000933001-mRNA-1"/>
    <property type="gene ID" value="SMUV_0000933001"/>
</dbReference>
<evidence type="ECO:0000313" key="4">
    <source>
        <dbReference type="WBParaSite" id="SMUV_0000933001-mRNA-1"/>
    </source>
</evidence>
<organism evidence="3 4">
    <name type="scientific">Syphacia muris</name>
    <dbReference type="NCBI Taxonomy" id="451379"/>
    <lineage>
        <taxon>Eukaryota</taxon>
        <taxon>Metazoa</taxon>
        <taxon>Ecdysozoa</taxon>
        <taxon>Nematoda</taxon>
        <taxon>Chromadorea</taxon>
        <taxon>Rhabditida</taxon>
        <taxon>Spirurina</taxon>
        <taxon>Oxyuridomorpha</taxon>
        <taxon>Oxyuroidea</taxon>
        <taxon>Oxyuridae</taxon>
        <taxon>Syphacia</taxon>
    </lineage>
</organism>
<keyword evidence="3" id="KW-1185">Reference proteome</keyword>
<dbReference type="AlphaFoldDB" id="A0A0N5AWM6"/>
<evidence type="ECO:0000313" key="3">
    <source>
        <dbReference type="Proteomes" id="UP000046393"/>
    </source>
</evidence>
<reference evidence="4" key="1">
    <citation type="submission" date="2017-02" db="UniProtKB">
        <authorList>
            <consortium name="WormBaseParasite"/>
        </authorList>
    </citation>
    <scope>IDENTIFICATION</scope>
</reference>
<keyword evidence="2" id="KW-0472">Membrane</keyword>
<proteinExistence type="predicted"/>
<evidence type="ECO:0000256" key="2">
    <source>
        <dbReference type="SAM" id="Phobius"/>
    </source>
</evidence>
<accession>A0A0N5AWM6</accession>
<feature type="region of interest" description="Disordered" evidence="1">
    <location>
        <begin position="350"/>
        <end position="381"/>
    </location>
</feature>